<dbReference type="PROSITE" id="PS50011">
    <property type="entry name" value="PROTEIN_KINASE_DOM"/>
    <property type="match status" value="1"/>
</dbReference>
<dbReference type="Gene3D" id="1.10.510.10">
    <property type="entry name" value="Transferase(Phosphotransferase) domain 1"/>
    <property type="match status" value="1"/>
</dbReference>
<keyword evidence="2 5" id="KW-0547">Nucleotide-binding</keyword>
<keyword evidence="1 8" id="KW-0808">Transferase</keyword>
<dbReference type="PANTHER" id="PTHR43289">
    <property type="entry name" value="MITOGEN-ACTIVATED PROTEIN KINASE KINASE KINASE 20-RELATED"/>
    <property type="match status" value="1"/>
</dbReference>
<feature type="domain" description="Protein kinase" evidence="7">
    <location>
        <begin position="13"/>
        <end position="278"/>
    </location>
</feature>
<organism evidence="8 9">
    <name type="scientific">Lysobacter korlensis</name>
    <dbReference type="NCBI Taxonomy" id="553636"/>
    <lineage>
        <taxon>Bacteria</taxon>
        <taxon>Pseudomonadati</taxon>
        <taxon>Pseudomonadota</taxon>
        <taxon>Gammaproteobacteria</taxon>
        <taxon>Lysobacterales</taxon>
        <taxon>Lysobacteraceae</taxon>
        <taxon>Lysobacter</taxon>
    </lineage>
</organism>
<dbReference type="EMBL" id="JBHLTG010000002">
    <property type="protein sequence ID" value="MFC0678457.1"/>
    <property type="molecule type" value="Genomic_DNA"/>
</dbReference>
<dbReference type="Proteomes" id="UP001589896">
    <property type="component" value="Unassembled WGS sequence"/>
</dbReference>
<dbReference type="PROSITE" id="PS00108">
    <property type="entry name" value="PROTEIN_KINASE_ST"/>
    <property type="match status" value="1"/>
</dbReference>
<evidence type="ECO:0000259" key="7">
    <source>
        <dbReference type="PROSITE" id="PS50011"/>
    </source>
</evidence>
<name>A0ABV6RN96_9GAMM</name>
<evidence type="ECO:0000256" key="3">
    <source>
        <dbReference type="ARBA" id="ARBA00022777"/>
    </source>
</evidence>
<evidence type="ECO:0000256" key="4">
    <source>
        <dbReference type="ARBA" id="ARBA00022840"/>
    </source>
</evidence>
<proteinExistence type="predicted"/>
<dbReference type="SMART" id="SM00220">
    <property type="entry name" value="S_TKc"/>
    <property type="match status" value="1"/>
</dbReference>
<evidence type="ECO:0000256" key="6">
    <source>
        <dbReference type="SAM" id="MobiDB-lite"/>
    </source>
</evidence>
<evidence type="ECO:0000256" key="2">
    <source>
        <dbReference type="ARBA" id="ARBA00022741"/>
    </source>
</evidence>
<dbReference type="InterPro" id="IPR011009">
    <property type="entry name" value="Kinase-like_dom_sf"/>
</dbReference>
<dbReference type="CDD" id="cd14014">
    <property type="entry name" value="STKc_PknB_like"/>
    <property type="match status" value="1"/>
</dbReference>
<dbReference type="SUPFAM" id="SSF56112">
    <property type="entry name" value="Protein kinase-like (PK-like)"/>
    <property type="match status" value="1"/>
</dbReference>
<dbReference type="PROSITE" id="PS00107">
    <property type="entry name" value="PROTEIN_KINASE_ATP"/>
    <property type="match status" value="1"/>
</dbReference>
<gene>
    <name evidence="8" type="ORF">ACFFGH_11470</name>
</gene>
<dbReference type="PANTHER" id="PTHR43289:SF6">
    <property type="entry name" value="SERINE_THREONINE-PROTEIN KINASE NEKL-3"/>
    <property type="match status" value="1"/>
</dbReference>
<evidence type="ECO:0000256" key="1">
    <source>
        <dbReference type="ARBA" id="ARBA00022679"/>
    </source>
</evidence>
<dbReference type="EC" id="2.7.11.1" evidence="8"/>
<dbReference type="InterPro" id="IPR000719">
    <property type="entry name" value="Prot_kinase_dom"/>
</dbReference>
<evidence type="ECO:0000256" key="5">
    <source>
        <dbReference type="PROSITE-ProRule" id="PRU10141"/>
    </source>
</evidence>
<evidence type="ECO:0000313" key="8">
    <source>
        <dbReference type="EMBL" id="MFC0678457.1"/>
    </source>
</evidence>
<dbReference type="InterPro" id="IPR008271">
    <property type="entry name" value="Ser/Thr_kinase_AS"/>
</dbReference>
<feature type="region of interest" description="Disordered" evidence="6">
    <location>
        <begin position="287"/>
        <end position="306"/>
    </location>
</feature>
<keyword evidence="4 5" id="KW-0067">ATP-binding</keyword>
<feature type="binding site" evidence="5">
    <location>
        <position position="42"/>
    </location>
    <ligand>
        <name>ATP</name>
        <dbReference type="ChEBI" id="CHEBI:30616"/>
    </ligand>
</feature>
<dbReference type="InterPro" id="IPR017441">
    <property type="entry name" value="Protein_kinase_ATP_BS"/>
</dbReference>
<comment type="caution">
    <text evidence="8">The sequence shown here is derived from an EMBL/GenBank/DDBJ whole genome shotgun (WGS) entry which is preliminary data.</text>
</comment>
<reference evidence="8 9" key="1">
    <citation type="submission" date="2024-09" db="EMBL/GenBank/DDBJ databases">
        <authorList>
            <person name="Sun Q."/>
            <person name="Mori K."/>
        </authorList>
    </citation>
    <scope>NUCLEOTIDE SEQUENCE [LARGE SCALE GENOMIC DNA]</scope>
    <source>
        <strain evidence="8 9">KCTC 23076</strain>
    </source>
</reference>
<dbReference type="GO" id="GO:0004674">
    <property type="term" value="F:protein serine/threonine kinase activity"/>
    <property type="evidence" value="ECO:0007669"/>
    <property type="project" value="UniProtKB-EC"/>
</dbReference>
<sequence length="424" mass="45315">MPHRVNHLVGGRYRIHTPLGSGGMGSVYQATDETLGREVAVKVFREVPSSEVEWMRQEREIQLLATLNHPGLISLHDAGVHVFGDETRLYLVMELMSDPTLDVRMAEGPMPPHDVASIGAQVAEALAYIHSRGVVHRDVKPANILINDVAGMAFHRVAKLTDFGIASFSGGQNYTAEGVLLGTASYMSTEQVNRGPITPATDIYSLGLVLLEALTGERPFPGTAVESLAARINGDPYIPDTLAPQWRDLIRRMTDRDPEKRPKAATISRVLRGASEMMSGEDRFGATAAARDESAAAQERPVTASARRRSLSGVEVGVLVIAVGIISWIAGVNAGTMIASSPPTMAETPAAVVDLTGDESADLAAFRSSLDVIVDQGGSGDDVLGYLDALELNAEQAERQGQITQDELDLFRGELDDARAGIAG</sequence>
<keyword evidence="3 8" id="KW-0418">Kinase</keyword>
<protein>
    <submittedName>
        <fullName evidence="8">Serine/threonine-protein kinase</fullName>
        <ecNumber evidence="8">2.7.11.1</ecNumber>
    </submittedName>
</protein>
<accession>A0ABV6RN96</accession>
<evidence type="ECO:0000313" key="9">
    <source>
        <dbReference type="Proteomes" id="UP001589896"/>
    </source>
</evidence>
<dbReference type="Gene3D" id="3.30.200.20">
    <property type="entry name" value="Phosphorylase Kinase, domain 1"/>
    <property type="match status" value="1"/>
</dbReference>
<dbReference type="RefSeq" id="WP_386668329.1">
    <property type="nucleotide sequence ID" value="NZ_JBHLTG010000002.1"/>
</dbReference>
<keyword evidence="9" id="KW-1185">Reference proteome</keyword>
<dbReference type="Pfam" id="PF00069">
    <property type="entry name" value="Pkinase"/>
    <property type="match status" value="1"/>
</dbReference>